<evidence type="ECO:0000313" key="1">
    <source>
        <dbReference type="EMBL" id="CAK9134011.1"/>
    </source>
</evidence>
<organism evidence="1 2">
    <name type="scientific">Ilex paraguariensis</name>
    <name type="common">yerba mate</name>
    <dbReference type="NCBI Taxonomy" id="185542"/>
    <lineage>
        <taxon>Eukaryota</taxon>
        <taxon>Viridiplantae</taxon>
        <taxon>Streptophyta</taxon>
        <taxon>Embryophyta</taxon>
        <taxon>Tracheophyta</taxon>
        <taxon>Spermatophyta</taxon>
        <taxon>Magnoliopsida</taxon>
        <taxon>eudicotyledons</taxon>
        <taxon>Gunneridae</taxon>
        <taxon>Pentapetalae</taxon>
        <taxon>asterids</taxon>
        <taxon>campanulids</taxon>
        <taxon>Aquifoliales</taxon>
        <taxon>Aquifoliaceae</taxon>
        <taxon>Ilex</taxon>
    </lineage>
</organism>
<dbReference type="EMBL" id="CAUOFW020000288">
    <property type="protein sequence ID" value="CAK9134011.1"/>
    <property type="molecule type" value="Genomic_DNA"/>
</dbReference>
<dbReference type="AlphaFoldDB" id="A0ABC8QN14"/>
<gene>
    <name evidence="1" type="ORF">ILEXP_LOCUS942</name>
</gene>
<accession>A0ABC8QN14</accession>
<name>A0ABC8QN14_9AQUA</name>
<reference evidence="1 2" key="1">
    <citation type="submission" date="2024-02" db="EMBL/GenBank/DDBJ databases">
        <authorList>
            <person name="Vignale AGUSTIN F."/>
            <person name="Sosa J E."/>
            <person name="Modenutti C."/>
        </authorList>
    </citation>
    <scope>NUCLEOTIDE SEQUENCE [LARGE SCALE GENOMIC DNA]</scope>
</reference>
<sequence length="317" mass="33500">MATIQRRFQVIERGLGNLDSVIDVGARRGLAAGDDEVVVILADGTVAGEDVPLNADGIRAGVDELVRLVAVERRGAVDGGLAAIGLVGGGNASPENDAVRPRVPRGNAMGEGQLGRPKFDAVALPGAALDQVDVDAQVCVPGRGAEVVDVAVEAGSDGIGQQAGEKEEHGRAHAAWRMRTCQARRACSPARQGEPFLRAVEWLVAASSDIDVGAAFLLGNLLHCPCSMLAFAGQSMAPRAPDRGSAGFGLASWCRRGHLARRVVVRGGYRAGVKMARSPRETDAEALSLAFERVLCVRIGSYLFEELKRRRKQRRLA</sequence>
<comment type="caution">
    <text evidence="1">The sequence shown here is derived from an EMBL/GenBank/DDBJ whole genome shotgun (WGS) entry which is preliminary data.</text>
</comment>
<dbReference type="Proteomes" id="UP001642360">
    <property type="component" value="Unassembled WGS sequence"/>
</dbReference>
<proteinExistence type="predicted"/>
<evidence type="ECO:0000313" key="2">
    <source>
        <dbReference type="Proteomes" id="UP001642360"/>
    </source>
</evidence>
<keyword evidence="2" id="KW-1185">Reference proteome</keyword>
<protein>
    <submittedName>
        <fullName evidence="1">Uncharacterized protein</fullName>
    </submittedName>
</protein>